<evidence type="ECO:0000256" key="2">
    <source>
        <dbReference type="SAM" id="SignalP"/>
    </source>
</evidence>
<protein>
    <recommendedName>
        <fullName evidence="5">N-acetylmuramoyl-L-alanine amidase</fullName>
    </recommendedName>
</protein>
<name>A0A5Q0L5U2_9ACTN</name>
<organism evidence="3 4">
    <name type="scientific">Streptomyces fagopyri</name>
    <dbReference type="NCBI Taxonomy" id="2662397"/>
    <lineage>
        <taxon>Bacteria</taxon>
        <taxon>Bacillati</taxon>
        <taxon>Actinomycetota</taxon>
        <taxon>Actinomycetes</taxon>
        <taxon>Kitasatosporales</taxon>
        <taxon>Streptomycetaceae</taxon>
        <taxon>Streptomyces</taxon>
    </lineage>
</organism>
<dbReference type="RefSeq" id="WP_153286779.1">
    <property type="nucleotide sequence ID" value="NZ_CP045643.1"/>
</dbReference>
<keyword evidence="2" id="KW-0732">Signal</keyword>
<dbReference type="EMBL" id="CP045643">
    <property type="protein sequence ID" value="QFZ72410.1"/>
    <property type="molecule type" value="Genomic_DNA"/>
</dbReference>
<feature type="signal peptide" evidence="2">
    <location>
        <begin position="1"/>
        <end position="40"/>
    </location>
</feature>
<dbReference type="PROSITE" id="PS51318">
    <property type="entry name" value="TAT"/>
    <property type="match status" value="1"/>
</dbReference>
<dbReference type="InterPro" id="IPR006311">
    <property type="entry name" value="TAT_signal"/>
</dbReference>
<feature type="region of interest" description="Disordered" evidence="1">
    <location>
        <begin position="38"/>
        <end position="67"/>
    </location>
</feature>
<sequence length="113" mass="11939">MARSQSARRLVPRRRRRALMTAVGVLAVAGSVAAPLTAQATGGSTSPDSAVEHGAHPTTSDGSYTKAPYEGTAELVKYLADRFRMPLDRQHINGHDNVVDRNPASAGVGARTM</sequence>
<dbReference type="AlphaFoldDB" id="A0A5Q0L5U2"/>
<keyword evidence="4" id="KW-1185">Reference proteome</keyword>
<reference evidence="3 4" key="1">
    <citation type="submission" date="2019-10" db="EMBL/GenBank/DDBJ databases">
        <title>A novel species.</title>
        <authorList>
            <person name="Gao J."/>
        </authorList>
    </citation>
    <scope>NUCLEOTIDE SEQUENCE [LARGE SCALE GENOMIC DNA]</scope>
    <source>
        <strain evidence="3 4">QMT-28</strain>
    </source>
</reference>
<proteinExistence type="predicted"/>
<dbReference type="Proteomes" id="UP000326179">
    <property type="component" value="Chromosome"/>
</dbReference>
<evidence type="ECO:0008006" key="5">
    <source>
        <dbReference type="Google" id="ProtNLM"/>
    </source>
</evidence>
<accession>A0A5Q0L5U2</accession>
<feature type="chain" id="PRO_5025052776" description="N-acetylmuramoyl-L-alanine amidase" evidence="2">
    <location>
        <begin position="41"/>
        <end position="113"/>
    </location>
</feature>
<gene>
    <name evidence="3" type="ORF">GFH48_03280</name>
</gene>
<feature type="compositionally biased region" description="Polar residues" evidence="1">
    <location>
        <begin position="38"/>
        <end position="48"/>
    </location>
</feature>
<evidence type="ECO:0000256" key="1">
    <source>
        <dbReference type="SAM" id="MobiDB-lite"/>
    </source>
</evidence>
<feature type="region of interest" description="Disordered" evidence="1">
    <location>
        <begin position="93"/>
        <end position="113"/>
    </location>
</feature>
<evidence type="ECO:0000313" key="4">
    <source>
        <dbReference type="Proteomes" id="UP000326179"/>
    </source>
</evidence>
<dbReference type="KEGG" id="sfy:GFH48_03280"/>
<evidence type="ECO:0000313" key="3">
    <source>
        <dbReference type="EMBL" id="QFZ72410.1"/>
    </source>
</evidence>